<dbReference type="GO" id="GO:0005576">
    <property type="term" value="C:extracellular region"/>
    <property type="evidence" value="ECO:0007669"/>
    <property type="project" value="InterPro"/>
</dbReference>
<dbReference type="GO" id="GO:0016020">
    <property type="term" value="C:membrane"/>
    <property type="evidence" value="ECO:0007669"/>
    <property type="project" value="TreeGrafter"/>
</dbReference>
<evidence type="ECO:0000313" key="4">
    <source>
        <dbReference type="Proteomes" id="UP000429181"/>
    </source>
</evidence>
<reference evidence="3 4" key="1">
    <citation type="submission" date="2018-11" db="EMBL/GenBank/DDBJ databases">
        <title>Haplotype-resolved cattle genomes.</title>
        <authorList>
            <person name="Low W.Y."/>
            <person name="Tearle R."/>
            <person name="Bickhart D.M."/>
            <person name="Rosen B.D."/>
            <person name="Koren S."/>
            <person name="Rhie A."/>
            <person name="Hiendleder S."/>
            <person name="Phillippy A.M."/>
            <person name="Smith T.P.L."/>
            <person name="Williams J.L."/>
        </authorList>
    </citation>
    <scope>NUCLEOTIDE SEQUENCE [LARGE SCALE GENOMIC DNA]</scope>
</reference>
<dbReference type="GeneID" id="113892666"/>
<dbReference type="PANTHER" id="PTHR14096">
    <property type="entry name" value="APOLIPOPROTEIN L"/>
    <property type="match status" value="1"/>
</dbReference>
<dbReference type="Proteomes" id="UP000429181">
    <property type="component" value="Chromosome 5"/>
</dbReference>
<dbReference type="PANTHER" id="PTHR14096:SF27">
    <property type="entry name" value="APOLIPOPROTEIN L2"/>
    <property type="match status" value="1"/>
</dbReference>
<dbReference type="GO" id="GO:0008289">
    <property type="term" value="F:lipid binding"/>
    <property type="evidence" value="ECO:0007669"/>
    <property type="project" value="InterPro"/>
</dbReference>
<sequence length="358" mass="39495">MGEPKRHLQDPAASIMNSTELLYCSESENVYQVVTEDSEVTQQKLNVLLQKWDKFVAKASIPREEAKALHEYLNRLKTKLSAKDPNTVQQDQLDRKKLLEEFPVMKQDLEENTEKIHAFADKIEKVHKDCTISKVVAHSTGAVSGVLSIIGLALAPLTVGATLPLLATGLGLGIAAAVTNVSTSFVEQVSKSLAEMKTTQLLSPDMKKWKVIKDVLHKRTPQIIFATRSFITCLEYIEKQVQFIKVIKVSPALAAKVKIFITKGKTFIHVSGQVPKTFSGMALTMTKGVCIPSLVMACFGLVVDVGFLVKESIHLHNGAKAKSAEKLRQQAQELENILELLTELHENLQEGPVPPPPE</sequence>
<reference evidence="3" key="2">
    <citation type="submission" date="2025-08" db="UniProtKB">
        <authorList>
            <consortium name="Ensembl"/>
        </authorList>
    </citation>
    <scope>IDENTIFICATION</scope>
</reference>
<dbReference type="RefSeq" id="XP_027397599.1">
    <property type="nucleotide sequence ID" value="XM_027541798.1"/>
</dbReference>
<dbReference type="AlphaFoldDB" id="A0A4W2GUE9"/>
<evidence type="ECO:0000256" key="1">
    <source>
        <dbReference type="ARBA" id="ARBA00010090"/>
    </source>
</evidence>
<evidence type="ECO:0000256" key="2">
    <source>
        <dbReference type="SAM" id="Coils"/>
    </source>
</evidence>
<dbReference type="Ensembl" id="ENSBIXT00005036594.1">
    <property type="protein sequence ID" value="ENSBIXP00005022305.1"/>
    <property type="gene ID" value="ENSBIXG00005025212.1"/>
</dbReference>
<dbReference type="GO" id="GO:0042157">
    <property type="term" value="P:lipoprotein metabolic process"/>
    <property type="evidence" value="ECO:0007669"/>
    <property type="project" value="InterPro"/>
</dbReference>
<name>A0A4W2GUE9_BOBOX</name>
<gene>
    <name evidence="3" type="primary">LOC113892666</name>
</gene>
<protein>
    <submittedName>
        <fullName evidence="3">Apolipoprotein L3-like</fullName>
    </submittedName>
</protein>
<dbReference type="Pfam" id="PF05461">
    <property type="entry name" value="ApoL"/>
    <property type="match status" value="1"/>
</dbReference>
<dbReference type="InterPro" id="IPR008405">
    <property type="entry name" value="ApoL"/>
</dbReference>
<comment type="similarity">
    <text evidence="1">Belongs to the apolipoprotein L family.</text>
</comment>
<accession>A0A4W2GUE9</accession>
<dbReference type="RefSeq" id="XP_027397598.1">
    <property type="nucleotide sequence ID" value="XM_027541797.1"/>
</dbReference>
<keyword evidence="2" id="KW-0175">Coiled coil</keyword>
<organism evidence="3 4">
    <name type="scientific">Bos indicus x Bos taurus</name>
    <name type="common">Hybrid cattle</name>
    <dbReference type="NCBI Taxonomy" id="30522"/>
    <lineage>
        <taxon>Eukaryota</taxon>
        <taxon>Metazoa</taxon>
        <taxon>Chordata</taxon>
        <taxon>Craniata</taxon>
        <taxon>Vertebrata</taxon>
        <taxon>Euteleostomi</taxon>
        <taxon>Mammalia</taxon>
        <taxon>Eutheria</taxon>
        <taxon>Laurasiatheria</taxon>
        <taxon>Artiodactyla</taxon>
        <taxon>Ruminantia</taxon>
        <taxon>Pecora</taxon>
        <taxon>Bovidae</taxon>
        <taxon>Bovinae</taxon>
        <taxon>Bos</taxon>
    </lineage>
</organism>
<evidence type="ECO:0000313" key="3">
    <source>
        <dbReference type="Ensembl" id="ENSBIXP00005022305.1"/>
    </source>
</evidence>
<dbReference type="GO" id="GO:0006869">
    <property type="term" value="P:lipid transport"/>
    <property type="evidence" value="ECO:0007669"/>
    <property type="project" value="InterPro"/>
</dbReference>
<dbReference type="GeneTree" id="ENSGT01030000234599"/>
<dbReference type="RefSeq" id="XP_027397600.1">
    <property type="nucleotide sequence ID" value="XM_027541799.1"/>
</dbReference>
<proteinExistence type="inferred from homology"/>
<feature type="coiled-coil region" evidence="2">
    <location>
        <begin position="324"/>
        <end position="351"/>
    </location>
</feature>